<evidence type="ECO:0000256" key="3">
    <source>
        <dbReference type="SAM" id="SignalP"/>
    </source>
</evidence>
<sequence>MFVLCILAMYVSLPGLPALSPAEFWSGDRSAVLSLDGRAGEVGTERAGDESFGFTGTGSHGANEAELAGASGHHSMLDKLRSGRKLHIRNASVVDMGARSQLAEESSQSRPPQKATNQGTGIRKEVPNLESLSLTFSTNLLSALSPDYLAKMHSSYSAANGSRLLIMNAQHGLGNRLRALGSGQAVAAASGRHFRLVWIPDVHCGARFQDLFDCPDLDVWDELDEREVNESNFDKYNYMENEEGSRKDQGVVTKSANHIYVKSAYRLRSDRRVVTEDLRNALETLRPNKAVMRHITQVQQSLDKMSLGSLRKASFGRNKLQIAEQTRSPYIGVHIRSNQPDQEPALNLPENAYTPEAWATIKRMRSLTRLDLFAGEIERLLRADPTLRVFLAADNSDAYTTIQKAIGRDKVTWLEKHGCLDRRPQCQQLALADMYILSHSSQILGSLWSSFTEVAGLLNNVPVRIAGRDFFLPSPSRDAPVLCNPSSMDHPGRFHGTSLFTAVMGRQDALAKVLPSWLRVRGIDEIVVVDWGSDIPLRPFIESYQDGRIKVVEVPDETLWVLSRAMNLAARHTAGNRMLKVDSDTFLEEDFLEAHPLNETGKAFWAGNWKTARNQNEKHLNGVVYLPRAEWILVNGYDECVVSYGWEDEDLYRRLGMHGNVRQDFDFTKLRHLEHGDAQRIAKQQLGDRGSAPPWQAHMNIIMIKILSGMLTPWDQGAEGARYNCSQEETWVCECAVYSVPPHLEDLVPPHRLQLAQLAALGGELRSVTGAAFDAPTLANVKSEEWFTEQLQLHYPADTGSPVIVAQLLGCCAARLEGLMIARRLALRWTRPLRIVWQPSERDGCAATFWDLFTLRSRQHTRTDVREESAERAEGKLGTTSERVEIESGGRESVVRSAEGADRTGVSGASGSVRVPQISGPRSDSETDNSELDTSAEFNLGGVTAEVTEAFYLWEVTNGLYDVIDTVTSPGVGLPEREPGQKHVFLRLRVAEGASGPAVVQELKVDGAKAEMGDGNGHSEGAEGVSEAGMGADRLSKRLAELGLEVKEGVPRPFLTMGDSSLGPGKERKPEMGNPGRDSPDESVTSAACRDPGALLVRLGGSPLQRLLGLSSAHTFAAALGRRLVAWWPADVASAGLTFKDVFERSDVEVRTGSGPVFSGVSRSVTGSGGMRRRRGRVLLEERPGEPGNEDGREPGHVDAEDHQRKNKMLAELLQRVEARRELEAKKAALYGGGERGGRKRAETGNRRGVSEAGARANILNPAERLVEGLKESAANGEKVGAVREIVEKTAAQGDDSGQEENKKAVEAEGAKASLTVEQRRETVESEGLFDAGRSSSRFPPNEPQVMSSAPADEGKARMDPIGMLDLDNTGQPLPVLEPLPRGGLAWYAWDPPAWDLGAPVVPLAAAVGKHLLLNLNGTLPALGDHFASGGVPGWKHRTLQPAQGLADAVTKVRKALLIDGNKDDAGQDGSREKDPEGEVGMQTKGEQGSVVLFVNDDTMGGCVTLDAVLDQMLQLIPNQNDPQAKSRLLARLRIVTRGSSATSSGSVGTIRSTPRSELELGSSGPDAPASQKESSICVEATELARKLVKSAHKQTQPLCLAMPDCPPPLTPPADPASEQDLTQGADSLLKRSKVGHRESSSEATARQECLLEELAIIKLASEGAERIFSFEVAAAIDLAVAWGPGSKGFHRIACSKTQP</sequence>
<dbReference type="Gene3D" id="3.40.50.11350">
    <property type="match status" value="1"/>
</dbReference>
<feature type="region of interest" description="Disordered" evidence="2">
    <location>
        <begin position="99"/>
        <end position="124"/>
    </location>
</feature>
<protein>
    <submittedName>
        <fullName evidence="6">Possible glycosyltransferase</fullName>
    </submittedName>
</protein>
<feature type="compositionally biased region" description="Basic and acidic residues" evidence="2">
    <location>
        <begin position="1461"/>
        <end position="1477"/>
    </location>
</feature>
<feature type="signal peptide" evidence="3">
    <location>
        <begin position="1"/>
        <end position="18"/>
    </location>
</feature>
<dbReference type="Gene3D" id="3.90.550.10">
    <property type="entry name" value="Spore Coat Polysaccharide Biosynthesis Protein SpsA, Chain A"/>
    <property type="match status" value="1"/>
</dbReference>
<dbReference type="PANTHER" id="PTHR40743:SF1">
    <property type="entry name" value="POSSIBLE GLYCOSYLTRANSFERASE"/>
    <property type="match status" value="1"/>
</dbReference>
<evidence type="ECO:0000256" key="2">
    <source>
        <dbReference type="SAM" id="MobiDB-lite"/>
    </source>
</evidence>
<reference evidence="6 7" key="1">
    <citation type="journal article" date="2014" name="Nat. Commun.">
        <title>Klebsormidium flaccidum genome reveals primary factors for plant terrestrial adaptation.</title>
        <authorList>
            <person name="Hori K."/>
            <person name="Maruyama F."/>
            <person name="Fujisawa T."/>
            <person name="Togashi T."/>
            <person name="Yamamoto N."/>
            <person name="Seo M."/>
            <person name="Sato S."/>
            <person name="Yamada T."/>
            <person name="Mori H."/>
            <person name="Tajima N."/>
            <person name="Moriyama T."/>
            <person name="Ikeuchi M."/>
            <person name="Watanabe M."/>
            <person name="Wada H."/>
            <person name="Kobayashi K."/>
            <person name="Saito M."/>
            <person name="Masuda T."/>
            <person name="Sasaki-Sekimoto Y."/>
            <person name="Mashiguchi K."/>
            <person name="Awai K."/>
            <person name="Shimojima M."/>
            <person name="Masuda S."/>
            <person name="Iwai M."/>
            <person name="Nobusawa T."/>
            <person name="Narise T."/>
            <person name="Kondo S."/>
            <person name="Saito H."/>
            <person name="Sato R."/>
            <person name="Murakawa M."/>
            <person name="Ihara Y."/>
            <person name="Oshima-Yamada Y."/>
            <person name="Ohtaka K."/>
            <person name="Satoh M."/>
            <person name="Sonobe K."/>
            <person name="Ishii M."/>
            <person name="Ohtani R."/>
            <person name="Kanamori-Sato M."/>
            <person name="Honoki R."/>
            <person name="Miyazaki D."/>
            <person name="Mochizuki H."/>
            <person name="Umetsu J."/>
            <person name="Higashi K."/>
            <person name="Shibata D."/>
            <person name="Kamiya Y."/>
            <person name="Sato N."/>
            <person name="Nakamura Y."/>
            <person name="Tabata S."/>
            <person name="Ida S."/>
            <person name="Kurokawa K."/>
            <person name="Ohta H."/>
        </authorList>
    </citation>
    <scope>NUCLEOTIDE SEQUENCE [LARGE SCALE GENOMIC DNA]</scope>
    <source>
        <strain evidence="6 7">NIES-2285</strain>
    </source>
</reference>
<feature type="region of interest" description="Disordered" evidence="2">
    <location>
        <begin position="1290"/>
        <end position="1354"/>
    </location>
</feature>
<dbReference type="EMBL" id="DF237014">
    <property type="protein sequence ID" value="GAQ80870.1"/>
    <property type="molecule type" value="Genomic_DNA"/>
</dbReference>
<evidence type="ECO:0000259" key="4">
    <source>
        <dbReference type="Pfam" id="PF00535"/>
    </source>
</evidence>
<feature type="region of interest" description="Disordered" evidence="2">
    <location>
        <begin position="861"/>
        <end position="932"/>
    </location>
</feature>
<feature type="compositionally biased region" description="Basic and acidic residues" evidence="2">
    <location>
        <begin position="882"/>
        <end position="902"/>
    </location>
</feature>
<feature type="region of interest" description="Disordered" evidence="2">
    <location>
        <begin position="1161"/>
        <end position="1204"/>
    </location>
</feature>
<dbReference type="InterPro" id="IPR027791">
    <property type="entry name" value="Galactosyl_T_C"/>
</dbReference>
<feature type="compositionally biased region" description="Basic and acidic residues" evidence="2">
    <location>
        <begin position="861"/>
        <end position="875"/>
    </location>
</feature>
<evidence type="ECO:0000313" key="6">
    <source>
        <dbReference type="EMBL" id="GAQ80870.1"/>
    </source>
</evidence>
<name>A0A1Y1HQH0_KLENI</name>
<gene>
    <name evidence="6" type="ORF">KFL_000650030</name>
</gene>
<feature type="chain" id="PRO_5012553278" evidence="3">
    <location>
        <begin position="19"/>
        <end position="1700"/>
    </location>
</feature>
<dbReference type="Proteomes" id="UP000054558">
    <property type="component" value="Unassembled WGS sequence"/>
</dbReference>
<dbReference type="SUPFAM" id="SSF53448">
    <property type="entry name" value="Nucleotide-diphospho-sugar transferases"/>
    <property type="match status" value="1"/>
</dbReference>
<dbReference type="OrthoDB" id="2670at2759"/>
<proteinExistence type="predicted"/>
<organism evidence="6 7">
    <name type="scientific">Klebsormidium nitens</name>
    <name type="common">Green alga</name>
    <name type="synonym">Ulothrix nitens</name>
    <dbReference type="NCBI Taxonomy" id="105231"/>
    <lineage>
        <taxon>Eukaryota</taxon>
        <taxon>Viridiplantae</taxon>
        <taxon>Streptophyta</taxon>
        <taxon>Klebsormidiophyceae</taxon>
        <taxon>Klebsormidiales</taxon>
        <taxon>Klebsormidiaceae</taxon>
        <taxon>Klebsormidium</taxon>
    </lineage>
</organism>
<keyword evidence="3" id="KW-0732">Signal</keyword>
<dbReference type="InterPro" id="IPR001173">
    <property type="entry name" value="Glyco_trans_2-like"/>
</dbReference>
<feature type="region of interest" description="Disordered" evidence="2">
    <location>
        <begin position="1541"/>
        <end position="1574"/>
    </location>
</feature>
<dbReference type="Pfam" id="PF00535">
    <property type="entry name" value="Glycos_transf_2"/>
    <property type="match status" value="1"/>
</dbReference>
<feature type="compositionally biased region" description="Polar residues" evidence="2">
    <location>
        <begin position="103"/>
        <end position="120"/>
    </location>
</feature>
<keyword evidence="7" id="KW-1185">Reference proteome</keyword>
<dbReference type="Pfam" id="PF02709">
    <property type="entry name" value="Glyco_transf_7C"/>
    <property type="match status" value="1"/>
</dbReference>
<feature type="domain" description="Glycosyltransferase 2-like" evidence="4">
    <location>
        <begin position="502"/>
        <end position="593"/>
    </location>
</feature>
<evidence type="ECO:0000256" key="1">
    <source>
        <dbReference type="ARBA" id="ARBA00022679"/>
    </source>
</evidence>
<feature type="compositionally biased region" description="Basic and acidic residues" evidence="2">
    <location>
        <begin position="1300"/>
        <end position="1310"/>
    </location>
</feature>
<keyword evidence="1 6" id="KW-0808">Transferase</keyword>
<dbReference type="PANTHER" id="PTHR40743">
    <property type="entry name" value="NUCLEOTIDE-DIPHOSPHO-SUGAR TRANSFERASE CONTAINING PROTEIN"/>
    <property type="match status" value="1"/>
</dbReference>
<dbReference type="GO" id="GO:0016740">
    <property type="term" value="F:transferase activity"/>
    <property type="evidence" value="ECO:0007669"/>
    <property type="project" value="UniProtKB-KW"/>
</dbReference>
<feature type="region of interest" description="Disordered" evidence="2">
    <location>
        <begin position="1053"/>
        <end position="1087"/>
    </location>
</feature>
<feature type="region of interest" description="Disordered" evidence="2">
    <location>
        <begin position="1460"/>
        <end position="1483"/>
    </location>
</feature>
<dbReference type="InterPro" id="IPR029044">
    <property type="entry name" value="Nucleotide-diphossugar_trans"/>
</dbReference>
<evidence type="ECO:0000259" key="5">
    <source>
        <dbReference type="Pfam" id="PF02709"/>
    </source>
</evidence>
<evidence type="ECO:0000313" key="7">
    <source>
        <dbReference type="Proteomes" id="UP000054558"/>
    </source>
</evidence>
<accession>A0A1Y1HQH0</accession>
<feature type="compositionally biased region" description="Basic and acidic residues" evidence="2">
    <location>
        <begin position="1178"/>
        <end position="1204"/>
    </location>
</feature>
<feature type="compositionally biased region" description="Low complexity" evidence="2">
    <location>
        <begin position="1541"/>
        <end position="1550"/>
    </location>
</feature>
<feature type="domain" description="Galactosyltransferase C-terminal" evidence="5">
    <location>
        <begin position="614"/>
        <end position="675"/>
    </location>
</feature>